<dbReference type="HOGENOM" id="CLU_011226_14_2_1"/>
<dbReference type="PROSITE" id="PS50405">
    <property type="entry name" value="GST_CTER"/>
    <property type="match status" value="1"/>
</dbReference>
<dbReference type="Pfam" id="PF00043">
    <property type="entry name" value="GST_C"/>
    <property type="match status" value="1"/>
</dbReference>
<dbReference type="PANTHER" id="PTHR44051:SF3">
    <property type="entry name" value="TRANSCRIPTIONAL REGULATOR URE2"/>
    <property type="match status" value="1"/>
</dbReference>
<gene>
    <name evidence="4" type="ORF">Z518_03900</name>
</gene>
<dbReference type="InterPro" id="IPR004046">
    <property type="entry name" value="GST_C"/>
</dbReference>
<dbReference type="InterPro" id="IPR040079">
    <property type="entry name" value="Glutathione_S-Trfase"/>
</dbReference>
<evidence type="ECO:0000313" key="4">
    <source>
        <dbReference type="EMBL" id="KIX05926.1"/>
    </source>
</evidence>
<evidence type="ECO:0000259" key="3">
    <source>
        <dbReference type="PROSITE" id="PS50405"/>
    </source>
</evidence>
<evidence type="ECO:0000259" key="2">
    <source>
        <dbReference type="PROSITE" id="PS50404"/>
    </source>
</evidence>
<dbReference type="Proteomes" id="UP000053617">
    <property type="component" value="Unassembled WGS sequence"/>
</dbReference>
<dbReference type="Pfam" id="PF13409">
    <property type="entry name" value="GST_N_2"/>
    <property type="match status" value="1"/>
</dbReference>
<dbReference type="Gene3D" id="1.20.1050.130">
    <property type="match status" value="1"/>
</dbReference>
<dbReference type="STRING" id="1442369.A0A0D2IS15"/>
<dbReference type="PANTHER" id="PTHR44051">
    <property type="entry name" value="GLUTATHIONE S-TRANSFERASE-RELATED"/>
    <property type="match status" value="1"/>
</dbReference>
<name>A0A0D2IS15_9EURO</name>
<comment type="similarity">
    <text evidence="1">Belongs to the GST superfamily.</text>
</comment>
<dbReference type="RefSeq" id="XP_013273062.1">
    <property type="nucleotide sequence ID" value="XM_013417608.1"/>
</dbReference>
<reference evidence="4 5" key="1">
    <citation type="submission" date="2015-01" db="EMBL/GenBank/DDBJ databases">
        <title>The Genome Sequence of Rhinocladiella mackenzie CBS 650.93.</title>
        <authorList>
            <consortium name="The Broad Institute Genomics Platform"/>
            <person name="Cuomo C."/>
            <person name="de Hoog S."/>
            <person name="Gorbushina A."/>
            <person name="Stielow B."/>
            <person name="Teixiera M."/>
            <person name="Abouelleil A."/>
            <person name="Chapman S.B."/>
            <person name="Priest M."/>
            <person name="Young S.K."/>
            <person name="Wortman J."/>
            <person name="Nusbaum C."/>
            <person name="Birren B."/>
        </authorList>
    </citation>
    <scope>NUCLEOTIDE SEQUENCE [LARGE SCALE GENOMIC DNA]</scope>
    <source>
        <strain evidence="4 5">CBS 650.93</strain>
    </source>
</reference>
<accession>A0A0D2IS15</accession>
<evidence type="ECO:0000256" key="1">
    <source>
        <dbReference type="ARBA" id="ARBA00007409"/>
    </source>
</evidence>
<dbReference type="OrthoDB" id="422574at2759"/>
<dbReference type="AlphaFoldDB" id="A0A0D2IS15"/>
<dbReference type="SUPFAM" id="SSF47616">
    <property type="entry name" value="GST C-terminal domain-like"/>
    <property type="match status" value="1"/>
</dbReference>
<evidence type="ECO:0008006" key="6">
    <source>
        <dbReference type="Google" id="ProtNLM"/>
    </source>
</evidence>
<dbReference type="GeneID" id="25291971"/>
<feature type="domain" description="GST C-terminal" evidence="3">
    <location>
        <begin position="81"/>
        <end position="214"/>
    </location>
</feature>
<dbReference type="SFLD" id="SFLDG00358">
    <property type="entry name" value="Main_(cytGST)"/>
    <property type="match status" value="1"/>
</dbReference>
<protein>
    <recommendedName>
        <fullName evidence="6">Glutathione S-transferase</fullName>
    </recommendedName>
</protein>
<dbReference type="InterPro" id="IPR004045">
    <property type="entry name" value="Glutathione_S-Trfase_N"/>
</dbReference>
<feature type="domain" description="GST N-terminal" evidence="2">
    <location>
        <begin position="1"/>
        <end position="75"/>
    </location>
</feature>
<keyword evidence="5" id="KW-1185">Reference proteome</keyword>
<dbReference type="SUPFAM" id="SSF52833">
    <property type="entry name" value="Thioredoxin-like"/>
    <property type="match status" value="1"/>
</dbReference>
<dbReference type="InterPro" id="IPR036282">
    <property type="entry name" value="Glutathione-S-Trfase_C_sf"/>
</dbReference>
<dbReference type="InterPro" id="IPR010987">
    <property type="entry name" value="Glutathione-S-Trfase_C-like"/>
</dbReference>
<proteinExistence type="inferred from homology"/>
<dbReference type="PROSITE" id="PS50404">
    <property type="entry name" value="GST_NTER"/>
    <property type="match status" value="1"/>
</dbReference>
<sequence length="214" mass="24251">MGTRVPQIHVVIVLEELNIPYDWRILDFTGVKSESYIKINPNGRLPAIQDPNAGITIWESGAIILYLIDEYDKDNKLSYKGAPEKYLTQQRVFFQVSGHGPYFGQAIWFARWHPEKIDSAIDRYVKEIDRVTGVLDLALTGRDWLVGDKCTCADLSFINWASAGKGLLVELGKADILEKYPNYARWIAAMGKRDVVKSVLERVDAGWAANNHPR</sequence>
<dbReference type="InterPro" id="IPR036249">
    <property type="entry name" value="Thioredoxin-like_sf"/>
</dbReference>
<dbReference type="VEuPathDB" id="FungiDB:Z518_03900"/>
<dbReference type="SFLD" id="SFLDS00019">
    <property type="entry name" value="Glutathione_Transferase_(cytos"/>
    <property type="match status" value="1"/>
</dbReference>
<dbReference type="EMBL" id="KN847477">
    <property type="protein sequence ID" value="KIX05926.1"/>
    <property type="molecule type" value="Genomic_DNA"/>
</dbReference>
<organism evidence="4 5">
    <name type="scientific">Rhinocladiella mackenziei CBS 650.93</name>
    <dbReference type="NCBI Taxonomy" id="1442369"/>
    <lineage>
        <taxon>Eukaryota</taxon>
        <taxon>Fungi</taxon>
        <taxon>Dikarya</taxon>
        <taxon>Ascomycota</taxon>
        <taxon>Pezizomycotina</taxon>
        <taxon>Eurotiomycetes</taxon>
        <taxon>Chaetothyriomycetidae</taxon>
        <taxon>Chaetothyriales</taxon>
        <taxon>Herpotrichiellaceae</taxon>
        <taxon>Rhinocladiella</taxon>
    </lineage>
</organism>
<evidence type="ECO:0000313" key="5">
    <source>
        <dbReference type="Proteomes" id="UP000053617"/>
    </source>
</evidence>